<gene>
    <name evidence="6" type="primary">tpx</name>
    <name evidence="8" type="ORF">B4121_2750</name>
</gene>
<evidence type="ECO:0000256" key="1">
    <source>
        <dbReference type="ARBA" id="ARBA00022559"/>
    </source>
</evidence>
<dbReference type="Gene3D" id="3.40.30.10">
    <property type="entry name" value="Glutaredoxin"/>
    <property type="match status" value="1"/>
</dbReference>
<dbReference type="InterPro" id="IPR013766">
    <property type="entry name" value="Thioredoxin_domain"/>
</dbReference>
<dbReference type="Pfam" id="PF08534">
    <property type="entry name" value="Redoxin"/>
    <property type="match status" value="1"/>
</dbReference>
<proteinExistence type="inferred from homology"/>
<keyword evidence="3 6" id="KW-0560">Oxidoreductase</keyword>
<comment type="similarity">
    <text evidence="6">Belongs to the peroxiredoxin family. Tpx subfamily.</text>
</comment>
<dbReference type="PROSITE" id="PS51352">
    <property type="entry name" value="THIOREDOXIN_2"/>
    <property type="match status" value="1"/>
</dbReference>
<dbReference type="InterPro" id="IPR036249">
    <property type="entry name" value="Thioredoxin-like_sf"/>
</dbReference>
<dbReference type="PANTHER" id="PTHR43110">
    <property type="entry name" value="THIOL PEROXIDASE"/>
    <property type="match status" value="1"/>
</dbReference>
<reference evidence="8 9" key="1">
    <citation type="journal article" date="2016" name="Front. Microbiol.">
        <title>High-Level Heat Resistance of Spores of Bacillus amyloliquefaciens and Bacillus licheniformis Results from the Presence of a spoVA Operon in a Tn1546 Transposon.</title>
        <authorList>
            <person name="Berendsen E.M."/>
            <person name="Koning R.A."/>
            <person name="Boekhorst J."/>
            <person name="de Jong A."/>
            <person name="Kuipers O.P."/>
            <person name="Wells-Bennik M.H."/>
        </authorList>
    </citation>
    <scope>NUCLEOTIDE SEQUENCE [LARGE SCALE GENOMIC DNA]</scope>
    <source>
        <strain evidence="8 9">B4121</strain>
    </source>
</reference>
<feature type="domain" description="Thioredoxin" evidence="7">
    <location>
        <begin position="18"/>
        <end position="164"/>
    </location>
</feature>
<comment type="miscellaneous">
    <text evidence="6">The active site is a conserved redox-active cysteine residue, the peroxidatic cysteine (C(P)), which makes the nucleophilic attack on the peroxide substrate. The peroxide oxidizes the C(P)-SH to cysteine sulfenic acid (C(P)-SOH), which then reacts with another cysteine residue, the resolving cysteine (C(R)), to form a disulfide bridge. The disulfide is subsequently reduced by an appropriate electron donor to complete the catalytic cycle. In this atypical 2-Cys peroxiredoxin, C(R) is present in the same subunit to form an intramolecular disulfide. The disulfide is subsequently reduced by thioredoxin.</text>
</comment>
<keyword evidence="2 6" id="KW-0049">Antioxidant</keyword>
<dbReference type="InterPro" id="IPR050455">
    <property type="entry name" value="Tpx_Peroxidase_subfamily"/>
</dbReference>
<feature type="disulfide bond" description="Redox-active" evidence="6">
    <location>
        <begin position="60"/>
        <end position="94"/>
    </location>
</feature>
<dbReference type="EMBL" id="LKPO01000019">
    <property type="protein sequence ID" value="OLF91272.1"/>
    <property type="molecule type" value="Genomic_DNA"/>
</dbReference>
<comment type="subunit">
    <text evidence="6">Homodimer.</text>
</comment>
<dbReference type="InterPro" id="IPR013740">
    <property type="entry name" value="Redoxin"/>
</dbReference>
<dbReference type="PANTHER" id="PTHR43110:SF1">
    <property type="entry name" value="THIOL PEROXIDASE"/>
    <property type="match status" value="1"/>
</dbReference>
<dbReference type="RefSeq" id="WP_035338396.1">
    <property type="nucleotide sequence ID" value="NZ_JAQIHP010000005.1"/>
</dbReference>
<accession>A0A7Z0WXX1</accession>
<evidence type="ECO:0000256" key="2">
    <source>
        <dbReference type="ARBA" id="ARBA00022862"/>
    </source>
</evidence>
<evidence type="ECO:0000256" key="5">
    <source>
        <dbReference type="ARBA" id="ARBA00023284"/>
    </source>
</evidence>
<evidence type="ECO:0000259" key="7">
    <source>
        <dbReference type="PROSITE" id="PS51352"/>
    </source>
</evidence>
<dbReference type="AlphaFoldDB" id="A0A7Z0WXX1"/>
<organism evidence="8 9">
    <name type="scientific">Bacillus paralicheniformis</name>
    <dbReference type="NCBI Taxonomy" id="1648923"/>
    <lineage>
        <taxon>Bacteria</taxon>
        <taxon>Bacillati</taxon>
        <taxon>Bacillota</taxon>
        <taxon>Bacilli</taxon>
        <taxon>Bacillales</taxon>
        <taxon>Bacillaceae</taxon>
        <taxon>Bacillus</taxon>
    </lineage>
</organism>
<comment type="caution">
    <text evidence="8">The sequence shown here is derived from an EMBL/GenBank/DDBJ whole genome shotgun (WGS) entry which is preliminary data.</text>
</comment>
<dbReference type="GO" id="GO:0008379">
    <property type="term" value="F:thioredoxin peroxidase activity"/>
    <property type="evidence" value="ECO:0007669"/>
    <property type="project" value="UniProtKB-UniRule"/>
</dbReference>
<dbReference type="PROSITE" id="PS01265">
    <property type="entry name" value="TPX"/>
    <property type="match status" value="1"/>
</dbReference>
<keyword evidence="5 6" id="KW-0676">Redox-active center</keyword>
<evidence type="ECO:0000313" key="9">
    <source>
        <dbReference type="Proteomes" id="UP000185604"/>
    </source>
</evidence>
<comment type="function">
    <text evidence="6">Thiol-specific peroxidase that catalyzes the reduction of hydrogen peroxide and organic hydroperoxides to water and alcohols, respectively. Plays a role in cell protection against oxidative stress by detoxifying peroxides.</text>
</comment>
<dbReference type="SUPFAM" id="SSF52833">
    <property type="entry name" value="Thioredoxin-like"/>
    <property type="match status" value="1"/>
</dbReference>
<dbReference type="InterPro" id="IPR018219">
    <property type="entry name" value="Tpx_CS"/>
</dbReference>
<keyword evidence="1 6" id="KW-0575">Peroxidase</keyword>
<evidence type="ECO:0000256" key="4">
    <source>
        <dbReference type="ARBA" id="ARBA00023157"/>
    </source>
</evidence>
<sequence>MANVTFKDNPIRLIGNEVKTGDKAPDFTVLANDLSEVTLADTTGKVRIISVVPSIDTGVCDAQTRRFNEEAANLDNVDVLTVSADLPFAQSRWCASAGLENVKTLSDHRDFSFAENYGVGIEELRLLTRSVFVLDSNDNVVYVEYVPEATHHPNYDVAIKAAKSAN</sequence>
<feature type="active site" description="Cysteine sulfenic acid (-SOH) intermediate" evidence="6">
    <location>
        <position position="60"/>
    </location>
</feature>
<evidence type="ECO:0000256" key="6">
    <source>
        <dbReference type="HAMAP-Rule" id="MF_00269"/>
    </source>
</evidence>
<name>A0A7Z0WXX1_9BACI</name>
<dbReference type="HAMAP" id="MF_00269">
    <property type="entry name" value="Tpx"/>
    <property type="match status" value="1"/>
</dbReference>
<evidence type="ECO:0000256" key="3">
    <source>
        <dbReference type="ARBA" id="ARBA00023002"/>
    </source>
</evidence>
<dbReference type="EC" id="1.11.1.24" evidence="6"/>
<dbReference type="CDD" id="cd03014">
    <property type="entry name" value="PRX_Atyp2cys"/>
    <property type="match status" value="1"/>
</dbReference>
<dbReference type="Proteomes" id="UP000185604">
    <property type="component" value="Unassembled WGS sequence"/>
</dbReference>
<comment type="catalytic activity">
    <reaction evidence="6">
        <text>a hydroperoxide + [thioredoxin]-dithiol = an alcohol + [thioredoxin]-disulfide + H2O</text>
        <dbReference type="Rhea" id="RHEA:62620"/>
        <dbReference type="Rhea" id="RHEA-COMP:10698"/>
        <dbReference type="Rhea" id="RHEA-COMP:10700"/>
        <dbReference type="ChEBI" id="CHEBI:15377"/>
        <dbReference type="ChEBI" id="CHEBI:29950"/>
        <dbReference type="ChEBI" id="CHEBI:30879"/>
        <dbReference type="ChEBI" id="CHEBI:35924"/>
        <dbReference type="ChEBI" id="CHEBI:50058"/>
        <dbReference type="EC" id="1.11.1.24"/>
    </reaction>
</comment>
<protein>
    <recommendedName>
        <fullName evidence="6">Thiol peroxidase</fullName>
        <shortName evidence="6">Tpx</shortName>
        <ecNumber evidence="6">1.11.1.24</ecNumber>
    </recommendedName>
    <alternativeName>
        <fullName evidence="6">Peroxiredoxin tpx</fullName>
        <shortName evidence="6">Prx</shortName>
    </alternativeName>
    <alternativeName>
        <fullName evidence="6">Thioredoxin peroxidase</fullName>
    </alternativeName>
    <alternativeName>
        <fullName evidence="6">Thioredoxin-dependent peroxiredoxin</fullName>
    </alternativeName>
</protein>
<keyword evidence="4 6" id="KW-1015">Disulfide bond</keyword>
<dbReference type="InterPro" id="IPR002065">
    <property type="entry name" value="TPX"/>
</dbReference>
<dbReference type="NCBIfam" id="NF001808">
    <property type="entry name" value="PRK00522.1"/>
    <property type="match status" value="1"/>
</dbReference>
<evidence type="ECO:0000313" key="8">
    <source>
        <dbReference type="EMBL" id="OLF91272.1"/>
    </source>
</evidence>